<dbReference type="VEuPathDB" id="AmoebaDB:NAEGRDRAFT_79093"/>
<evidence type="ECO:0000313" key="4">
    <source>
        <dbReference type="Proteomes" id="UP000006671"/>
    </source>
</evidence>
<sequence>MSTTEKKPSNNNTLLGNSEPINSSTPTTNKIVSFLGRKNNFNPIKPTSSKPNEVPLTRLQKLALNIGKMWNDSFGRRVIAFTALFISSAYFIAIPKFNTYIKNSQQDEDDEDDDDGEE</sequence>
<organism evidence="4">
    <name type="scientific">Naegleria gruberi</name>
    <name type="common">Amoeba</name>
    <dbReference type="NCBI Taxonomy" id="5762"/>
    <lineage>
        <taxon>Eukaryota</taxon>
        <taxon>Discoba</taxon>
        <taxon>Heterolobosea</taxon>
        <taxon>Tetramitia</taxon>
        <taxon>Eutetramitia</taxon>
        <taxon>Vahlkampfiidae</taxon>
        <taxon>Naegleria</taxon>
    </lineage>
</organism>
<evidence type="ECO:0000256" key="1">
    <source>
        <dbReference type="SAM" id="MobiDB-lite"/>
    </source>
</evidence>
<evidence type="ECO:0008006" key="5">
    <source>
        <dbReference type="Google" id="ProtNLM"/>
    </source>
</evidence>
<proteinExistence type="predicted"/>
<feature type="compositionally biased region" description="Polar residues" evidence="1">
    <location>
        <begin position="9"/>
        <end position="28"/>
    </location>
</feature>
<gene>
    <name evidence="3" type="ORF">NAEGRDRAFT_79093</name>
</gene>
<name>D2V9Q5_NAEGR</name>
<keyword evidence="2" id="KW-1133">Transmembrane helix</keyword>
<dbReference type="InParanoid" id="D2V9Q5"/>
<evidence type="ECO:0000313" key="3">
    <source>
        <dbReference type="EMBL" id="EFC46627.1"/>
    </source>
</evidence>
<feature type="region of interest" description="Disordered" evidence="1">
    <location>
        <begin position="1"/>
        <end position="28"/>
    </location>
</feature>
<dbReference type="AlphaFoldDB" id="D2V9Q5"/>
<dbReference type="RefSeq" id="XP_002679371.1">
    <property type="nucleotide sequence ID" value="XM_002679325.1"/>
</dbReference>
<keyword evidence="2" id="KW-0472">Membrane</keyword>
<dbReference type="Proteomes" id="UP000006671">
    <property type="component" value="Unassembled WGS sequence"/>
</dbReference>
<dbReference type="GeneID" id="8859585"/>
<keyword evidence="2" id="KW-0812">Transmembrane</keyword>
<accession>D2V9Q5</accession>
<dbReference type="KEGG" id="ngr:NAEGRDRAFT_79093"/>
<protein>
    <recommendedName>
        <fullName evidence="5">Transmembrane protein</fullName>
    </recommendedName>
</protein>
<keyword evidence="4" id="KW-1185">Reference proteome</keyword>
<feature type="transmembrane region" description="Helical" evidence="2">
    <location>
        <begin position="78"/>
        <end position="97"/>
    </location>
</feature>
<evidence type="ECO:0000256" key="2">
    <source>
        <dbReference type="SAM" id="Phobius"/>
    </source>
</evidence>
<dbReference type="EMBL" id="GG738858">
    <property type="protein sequence ID" value="EFC46627.1"/>
    <property type="molecule type" value="Genomic_DNA"/>
</dbReference>
<reference evidence="3 4" key="1">
    <citation type="journal article" date="2010" name="Cell">
        <title>The genome of Naegleria gruberi illuminates early eukaryotic versatility.</title>
        <authorList>
            <person name="Fritz-Laylin L.K."/>
            <person name="Prochnik S.E."/>
            <person name="Ginger M.L."/>
            <person name="Dacks J.B."/>
            <person name="Carpenter M.L."/>
            <person name="Field M.C."/>
            <person name="Kuo A."/>
            <person name="Paredez A."/>
            <person name="Chapman J."/>
            <person name="Pham J."/>
            <person name="Shu S."/>
            <person name="Neupane R."/>
            <person name="Cipriano M."/>
            <person name="Mancuso J."/>
            <person name="Tu H."/>
            <person name="Salamov A."/>
            <person name="Lindquist E."/>
            <person name="Shapiro H."/>
            <person name="Lucas S."/>
            <person name="Grigoriev I.V."/>
            <person name="Cande W.Z."/>
            <person name="Fulton C."/>
            <person name="Rokhsar D.S."/>
            <person name="Dawson S.C."/>
        </authorList>
    </citation>
    <scope>NUCLEOTIDE SEQUENCE [LARGE SCALE GENOMIC DNA]</scope>
    <source>
        <strain evidence="3 4">NEG-M</strain>
    </source>
</reference>